<evidence type="ECO:0000259" key="6">
    <source>
        <dbReference type="Pfam" id="PF24784"/>
    </source>
</evidence>
<dbReference type="Pfam" id="PF03712">
    <property type="entry name" value="Cu2_monoox_C"/>
    <property type="match status" value="1"/>
</dbReference>
<organism evidence="7 8">
    <name type="scientific">Patella caerulea</name>
    <name type="common">Rayed Mediterranean limpet</name>
    <dbReference type="NCBI Taxonomy" id="87958"/>
    <lineage>
        <taxon>Eukaryota</taxon>
        <taxon>Metazoa</taxon>
        <taxon>Spiralia</taxon>
        <taxon>Lophotrochozoa</taxon>
        <taxon>Mollusca</taxon>
        <taxon>Gastropoda</taxon>
        <taxon>Patellogastropoda</taxon>
        <taxon>Patelloidea</taxon>
        <taxon>Patellidae</taxon>
        <taxon>Patella</taxon>
    </lineage>
</organism>
<dbReference type="InterPro" id="IPR000945">
    <property type="entry name" value="DBH-like"/>
</dbReference>
<keyword evidence="2" id="KW-0325">Glycoprotein</keyword>
<feature type="chain" id="PRO_5043008486" description="Temptin" evidence="3">
    <location>
        <begin position="16"/>
        <end position="608"/>
    </location>
</feature>
<evidence type="ECO:0000313" key="7">
    <source>
        <dbReference type="EMBL" id="KAK6196182.1"/>
    </source>
</evidence>
<protein>
    <recommendedName>
        <fullName evidence="9">Temptin</fullName>
    </recommendedName>
</protein>
<reference evidence="7 8" key="1">
    <citation type="submission" date="2024-01" db="EMBL/GenBank/DDBJ databases">
        <title>The genome of the rayed Mediterranean limpet Patella caerulea (Linnaeus, 1758).</title>
        <authorList>
            <person name="Anh-Thu Weber A."/>
            <person name="Halstead-Nussloch G."/>
        </authorList>
    </citation>
    <scope>NUCLEOTIDE SEQUENCE [LARGE SCALE GENOMIC DNA]</scope>
    <source>
        <strain evidence="7">AATW-2023a</strain>
        <tissue evidence="7">Whole specimen</tissue>
    </source>
</reference>
<dbReference type="PANTHER" id="PTHR10157:SF23">
    <property type="entry name" value="MOXD1 HOMOLOG 1"/>
    <property type="match status" value="1"/>
</dbReference>
<evidence type="ECO:0000259" key="5">
    <source>
        <dbReference type="Pfam" id="PF03712"/>
    </source>
</evidence>
<feature type="domain" description="Copper type II ascorbate-dependent monooxygenase N-terminal" evidence="4">
    <location>
        <begin position="154"/>
        <end position="265"/>
    </location>
</feature>
<evidence type="ECO:0000256" key="1">
    <source>
        <dbReference type="ARBA" id="ARBA00023157"/>
    </source>
</evidence>
<gene>
    <name evidence="7" type="ORF">SNE40_001456</name>
</gene>
<dbReference type="GO" id="GO:0005507">
    <property type="term" value="F:copper ion binding"/>
    <property type="evidence" value="ECO:0007669"/>
    <property type="project" value="InterPro"/>
</dbReference>
<feature type="domain" description="Copper type II ascorbate-dependent monooxygenase C-terminal" evidence="5">
    <location>
        <begin position="287"/>
        <end position="437"/>
    </location>
</feature>
<dbReference type="PANTHER" id="PTHR10157">
    <property type="entry name" value="DOPAMINE BETA HYDROXYLASE RELATED"/>
    <property type="match status" value="1"/>
</dbReference>
<dbReference type="InterPro" id="IPR014784">
    <property type="entry name" value="Cu2_ascorb_mOase-like_C"/>
</dbReference>
<dbReference type="InterPro" id="IPR008977">
    <property type="entry name" value="PHM/PNGase_F_dom_sf"/>
</dbReference>
<evidence type="ECO:0000259" key="4">
    <source>
        <dbReference type="Pfam" id="PF01082"/>
    </source>
</evidence>
<sequence length="608" mass="68583">MFFYVTFLLFTSVLGYGNYRLRIPNGDKVPDPCNPSKIWRGVGHLGADGGGARNPFGVDFEKHGKLWTRLCKLDSDGDGMTNGEELGDPRCVWAPGMVPPKAKKISHPGICEPWNSTSCQEKNKWLSCEERKLNCHGLEDPNVRNLTLKFPQRMLVPPRETNYFCMIFDIPSDRDYHLVATQPVIDNREVVHHVLAFGCDIADNQQIPSTPYPCAMLAHPNCLEIIATWTLGSAGECANPDVGFRLGKNGYKKVALQIHWNNPQELSSLMDASGLRLYYTPILRANDAGMLVVGQDFIQLNPQPADSPSVQVTSVCAAKCTKEMFKTPIYITAAINHMHYHGISQIISLYRNGSKVRDITNDLVYSYDSPIINTFNPPIEILPGDEIRTECNYRSPTDGDPVCFGDGTQNEMCYGFITYYPIHRLLRPWCTTRRSVESCQRHLPRFQNGPIDGCHWKRFLTEGKVTILPNILQRCYNENMTTLECSDTCIQAVKMVRQHKCLNGDIGGYIVMKLRLIAAGRLFLNAVDICDCSQRLDLGYCDRRIERALIGDQKYKYCTAESQSRKYDSRQNGGNVGQVIVDELESGSKSIHNQYTVFFVVVFCILLK</sequence>
<dbReference type="InterPro" id="IPR057626">
    <property type="entry name" value="S-S_Temptin"/>
</dbReference>
<proteinExistence type="predicted"/>
<evidence type="ECO:0000256" key="2">
    <source>
        <dbReference type="ARBA" id="ARBA00023180"/>
    </source>
</evidence>
<feature type="domain" description="Temptin Cys/Cys disulfide" evidence="6">
    <location>
        <begin position="14"/>
        <end position="110"/>
    </location>
</feature>
<accession>A0AAN8Q3J4</accession>
<dbReference type="InterPro" id="IPR024548">
    <property type="entry name" value="Cu2_monoox_C"/>
</dbReference>
<dbReference type="Pfam" id="PF01082">
    <property type="entry name" value="Cu2_monooxygen"/>
    <property type="match status" value="1"/>
</dbReference>
<dbReference type="GO" id="GO:0004500">
    <property type="term" value="F:dopamine beta-monooxygenase activity"/>
    <property type="evidence" value="ECO:0007669"/>
    <property type="project" value="InterPro"/>
</dbReference>
<dbReference type="AlphaFoldDB" id="A0AAN8Q3J4"/>
<dbReference type="Gene3D" id="2.60.120.230">
    <property type="match status" value="1"/>
</dbReference>
<name>A0AAN8Q3J4_PATCE</name>
<keyword evidence="1" id="KW-1015">Disulfide bond</keyword>
<dbReference type="EMBL" id="JAZGQO010000001">
    <property type="protein sequence ID" value="KAK6196182.1"/>
    <property type="molecule type" value="Genomic_DNA"/>
</dbReference>
<evidence type="ECO:0000313" key="8">
    <source>
        <dbReference type="Proteomes" id="UP001347796"/>
    </source>
</evidence>
<dbReference type="Proteomes" id="UP001347796">
    <property type="component" value="Unassembled WGS sequence"/>
</dbReference>
<evidence type="ECO:0008006" key="9">
    <source>
        <dbReference type="Google" id="ProtNLM"/>
    </source>
</evidence>
<dbReference type="InterPro" id="IPR036939">
    <property type="entry name" value="Cu2_ascorb_mOase_N_sf"/>
</dbReference>
<feature type="signal peptide" evidence="3">
    <location>
        <begin position="1"/>
        <end position="15"/>
    </location>
</feature>
<keyword evidence="3" id="KW-0732">Signal</keyword>
<evidence type="ECO:0000256" key="3">
    <source>
        <dbReference type="SAM" id="SignalP"/>
    </source>
</evidence>
<comment type="caution">
    <text evidence="7">The sequence shown here is derived from an EMBL/GenBank/DDBJ whole genome shotgun (WGS) entry which is preliminary data.</text>
</comment>
<dbReference type="Pfam" id="PF24784">
    <property type="entry name" value="Temptin_C"/>
    <property type="match status" value="1"/>
</dbReference>
<keyword evidence="8" id="KW-1185">Reference proteome</keyword>
<dbReference type="Gene3D" id="2.60.120.310">
    <property type="entry name" value="Copper type II, ascorbate-dependent monooxygenase, N-terminal domain"/>
    <property type="match status" value="1"/>
</dbReference>
<dbReference type="SUPFAM" id="SSF49742">
    <property type="entry name" value="PHM/PNGase F"/>
    <property type="match status" value="2"/>
</dbReference>
<dbReference type="InterPro" id="IPR000323">
    <property type="entry name" value="Cu2_ascorb_mOase_N"/>
</dbReference>